<dbReference type="SMART" id="SM00369">
    <property type="entry name" value="LRR_TYP"/>
    <property type="match status" value="2"/>
</dbReference>
<dbReference type="EMBL" id="VEPZ02000637">
    <property type="protein sequence ID" value="KAE8721192.1"/>
    <property type="molecule type" value="Genomic_DNA"/>
</dbReference>
<keyword evidence="7" id="KW-0175">Coiled coil</keyword>
<dbReference type="PANTHER" id="PTHR33463:SF220">
    <property type="entry name" value="NB-ARC DOMAIN-CONTAINING PROTEIN"/>
    <property type="match status" value="1"/>
</dbReference>
<dbReference type="InterPro" id="IPR002182">
    <property type="entry name" value="NB-ARC"/>
</dbReference>
<dbReference type="Pfam" id="PF00931">
    <property type="entry name" value="NB-ARC"/>
    <property type="match status" value="1"/>
</dbReference>
<feature type="domain" description="Disease resistance protein At4g27190-like leucine-rich repeats" evidence="9">
    <location>
        <begin position="758"/>
        <end position="863"/>
    </location>
</feature>
<dbReference type="InterPro" id="IPR036388">
    <property type="entry name" value="WH-like_DNA-bd_sf"/>
</dbReference>
<dbReference type="FunFam" id="1.10.8.430:FF:000003">
    <property type="entry name" value="Probable disease resistance protein At5g66910"/>
    <property type="match status" value="1"/>
</dbReference>
<dbReference type="InterPro" id="IPR032675">
    <property type="entry name" value="LRR_dom_sf"/>
</dbReference>
<dbReference type="SUPFAM" id="SSF52540">
    <property type="entry name" value="P-loop containing nucleoside triphosphate hydrolases"/>
    <property type="match status" value="1"/>
</dbReference>
<gene>
    <name evidence="11" type="ORF">F3Y22_tig00016571pilonHSYRG00026</name>
</gene>
<evidence type="ECO:0000256" key="4">
    <source>
        <dbReference type="ARBA" id="ARBA00022741"/>
    </source>
</evidence>
<keyword evidence="4" id="KW-0547">Nucleotide-binding</keyword>
<keyword evidence="6" id="KW-0067">ATP-binding</keyword>
<dbReference type="GO" id="GO:0006952">
    <property type="term" value="P:defense response"/>
    <property type="evidence" value="ECO:0007669"/>
    <property type="project" value="UniProtKB-KW"/>
</dbReference>
<keyword evidence="12" id="KW-1185">Reference proteome</keyword>
<comment type="similarity">
    <text evidence="1">Belongs to the disease resistance NB-LRR family.</text>
</comment>
<dbReference type="Pfam" id="PF13855">
    <property type="entry name" value="LRR_8"/>
    <property type="match status" value="1"/>
</dbReference>
<evidence type="ECO:0000256" key="7">
    <source>
        <dbReference type="SAM" id="Coils"/>
    </source>
</evidence>
<feature type="domain" description="Disease resistance protein winged helix" evidence="10">
    <location>
        <begin position="412"/>
        <end position="482"/>
    </location>
</feature>
<organism evidence="11 12">
    <name type="scientific">Hibiscus syriacus</name>
    <name type="common">Rose of Sharon</name>
    <dbReference type="NCBI Taxonomy" id="106335"/>
    <lineage>
        <taxon>Eukaryota</taxon>
        <taxon>Viridiplantae</taxon>
        <taxon>Streptophyta</taxon>
        <taxon>Embryophyta</taxon>
        <taxon>Tracheophyta</taxon>
        <taxon>Spermatophyta</taxon>
        <taxon>Magnoliopsida</taxon>
        <taxon>eudicotyledons</taxon>
        <taxon>Gunneridae</taxon>
        <taxon>Pentapetalae</taxon>
        <taxon>rosids</taxon>
        <taxon>malvids</taxon>
        <taxon>Malvales</taxon>
        <taxon>Malvaceae</taxon>
        <taxon>Malvoideae</taxon>
        <taxon>Hibiscus</taxon>
    </lineage>
</organism>
<dbReference type="InterPro" id="IPR050905">
    <property type="entry name" value="Plant_NBS-LRR"/>
</dbReference>
<name>A0A6A3C1V9_HIBSY</name>
<dbReference type="InterPro" id="IPR042197">
    <property type="entry name" value="Apaf_helical"/>
</dbReference>
<reference evidence="11" key="1">
    <citation type="submission" date="2019-09" db="EMBL/GenBank/DDBJ databases">
        <title>Draft genome information of white flower Hibiscus syriacus.</title>
        <authorList>
            <person name="Kim Y.-M."/>
        </authorList>
    </citation>
    <scope>NUCLEOTIDE SEQUENCE [LARGE SCALE GENOMIC DNA]</scope>
    <source>
        <strain evidence="11">YM2019G1</strain>
    </source>
</reference>
<keyword evidence="2" id="KW-0433">Leucine-rich repeat</keyword>
<evidence type="ECO:0000259" key="9">
    <source>
        <dbReference type="Pfam" id="PF23247"/>
    </source>
</evidence>
<dbReference type="Proteomes" id="UP000436088">
    <property type="component" value="Unassembled WGS sequence"/>
</dbReference>
<dbReference type="InterPro" id="IPR001611">
    <property type="entry name" value="Leu-rich_rpt"/>
</dbReference>
<dbReference type="InterPro" id="IPR058922">
    <property type="entry name" value="WHD_DRP"/>
</dbReference>
<dbReference type="Gene3D" id="1.10.8.430">
    <property type="entry name" value="Helical domain of apoptotic protease-activating factors"/>
    <property type="match status" value="1"/>
</dbReference>
<feature type="domain" description="NB-ARC" evidence="8">
    <location>
        <begin position="159"/>
        <end position="329"/>
    </location>
</feature>
<dbReference type="InterPro" id="IPR003591">
    <property type="entry name" value="Leu-rich_rpt_typical-subtyp"/>
</dbReference>
<dbReference type="InterPro" id="IPR057135">
    <property type="entry name" value="At4g27190-like_LRR"/>
</dbReference>
<dbReference type="PRINTS" id="PR00364">
    <property type="entry name" value="DISEASERSIST"/>
</dbReference>
<evidence type="ECO:0000313" key="12">
    <source>
        <dbReference type="Proteomes" id="UP000436088"/>
    </source>
</evidence>
<evidence type="ECO:0000259" key="8">
    <source>
        <dbReference type="Pfam" id="PF00931"/>
    </source>
</evidence>
<dbReference type="InterPro" id="IPR027417">
    <property type="entry name" value="P-loop_NTPase"/>
</dbReference>
<evidence type="ECO:0000256" key="5">
    <source>
        <dbReference type="ARBA" id="ARBA00022821"/>
    </source>
</evidence>
<dbReference type="Gene3D" id="1.10.10.10">
    <property type="entry name" value="Winged helix-like DNA-binding domain superfamily/Winged helix DNA-binding domain"/>
    <property type="match status" value="1"/>
</dbReference>
<evidence type="ECO:0000256" key="1">
    <source>
        <dbReference type="ARBA" id="ARBA00008894"/>
    </source>
</evidence>
<accession>A0A6A3C1V9</accession>
<evidence type="ECO:0000313" key="11">
    <source>
        <dbReference type="EMBL" id="KAE8721192.1"/>
    </source>
</evidence>
<proteinExistence type="inferred from homology"/>
<sequence length="912" mass="104321">MGNCFSVQCSFENILIRGWDCIVGRANYVCKLKETLPALAAALAELRVQKNDVQREVDLAEQRQLKRLDQVQLWLSKAETMITEAENLIADGPQQINNLCLGGCLSKNCLSTYKFGKKVAKMLQDIRDHMSKGVFDRVAETRPAASVVVRPEDRTVALESTIDKVWSCIMDNDVGIIGLYGIGGVGKTTLLTQINNKFSTTLQGFDIVIWSLVSKDYNVEKIQDRIGGRIGFSDESWKNRSVDQKAEDIYGVLRHKRFVVLLDDLWERVDLNKVGIPKPSKENGSKLIFTTRSLEVCGEMEAQKNLELECLKSEEAWKLFQDKVGDETLNSHPDIPKLAEHVAKECDGLPLALITIGRAMARKRTPGEWRYAIEKLKRSTLPKMEKEVYPLLKFSYDNLSSTMKCCLLYCCLYPEDYNIPTKTLVEYWFCEGLLNEFDRFSEAQMQGDNIINSLLSACLLERAEESIYGENQVKMHDVIRDMGLWIACEPKEEEKEKSFFVKAGAQLLEEPDVKAWEGAKRMSVMKNQIKVLRGTPKCPSLRTLFLSQNKLQVINDGFFQFMPHLTVLDLSWNRDLKALPKGISQLISLECLDLSGTRITELQMELKSLTKLKMLDMSEMLRLRRIPQNLISSFSKLQIFRLGIDVAVRGGFPKEDNVLDGNDNEKVIVELKSLQHLNILRIPEIQSMSAIQSFLSHHLFRCSTEALEFTFQETNVFNVLCLEHMERLEMLDIRGCGNMEEMKMEKLHTRGSPSTNYTSGFHTLREVRIFSCNKLKDVTWLFLTPNLRYLGIWNCSEMEEILSEGKHGEVADVVGIPYPTPFLNLLYLRLWDLPELKSIYWDALPFPCLKHIKIGNCPKLKKLPLNSDSAKGNHITIQGPQDWWEQLEWENEATRNAFMPSFQGPFDGRKQL</sequence>
<keyword evidence="3" id="KW-0677">Repeat</keyword>
<keyword evidence="5" id="KW-0611">Plant defense</keyword>
<protein>
    <submittedName>
        <fullName evidence="11">Disease resistance protein family</fullName>
    </submittedName>
</protein>
<dbReference type="AlphaFoldDB" id="A0A6A3C1V9"/>
<dbReference type="SUPFAM" id="SSF52058">
    <property type="entry name" value="L domain-like"/>
    <property type="match status" value="1"/>
</dbReference>
<feature type="coiled-coil region" evidence="7">
    <location>
        <begin position="36"/>
        <end position="63"/>
    </location>
</feature>
<dbReference type="FunFam" id="1.10.10.10:FF:000322">
    <property type="entry name" value="Probable disease resistance protein At1g63360"/>
    <property type="match status" value="1"/>
</dbReference>
<evidence type="ECO:0000256" key="2">
    <source>
        <dbReference type="ARBA" id="ARBA00022614"/>
    </source>
</evidence>
<dbReference type="FunFam" id="3.40.50.300:FF:001091">
    <property type="entry name" value="Probable disease resistance protein At1g61300"/>
    <property type="match status" value="1"/>
</dbReference>
<dbReference type="GO" id="GO:0043531">
    <property type="term" value="F:ADP binding"/>
    <property type="evidence" value="ECO:0007669"/>
    <property type="project" value="InterPro"/>
</dbReference>
<dbReference type="Gene3D" id="3.40.50.300">
    <property type="entry name" value="P-loop containing nucleotide triphosphate hydrolases"/>
    <property type="match status" value="1"/>
</dbReference>
<evidence type="ECO:0000259" key="10">
    <source>
        <dbReference type="Pfam" id="PF23559"/>
    </source>
</evidence>
<comment type="caution">
    <text evidence="11">The sequence shown here is derived from an EMBL/GenBank/DDBJ whole genome shotgun (WGS) entry which is preliminary data.</text>
</comment>
<dbReference type="GO" id="GO:0005524">
    <property type="term" value="F:ATP binding"/>
    <property type="evidence" value="ECO:0007669"/>
    <property type="project" value="UniProtKB-KW"/>
</dbReference>
<evidence type="ECO:0000256" key="3">
    <source>
        <dbReference type="ARBA" id="ARBA00022737"/>
    </source>
</evidence>
<evidence type="ECO:0000256" key="6">
    <source>
        <dbReference type="ARBA" id="ARBA00022840"/>
    </source>
</evidence>
<dbReference type="Pfam" id="PF23247">
    <property type="entry name" value="LRR_RPS2"/>
    <property type="match status" value="1"/>
</dbReference>
<dbReference type="Pfam" id="PF23559">
    <property type="entry name" value="WHD_DRP"/>
    <property type="match status" value="1"/>
</dbReference>
<dbReference type="Gene3D" id="3.80.10.10">
    <property type="entry name" value="Ribonuclease Inhibitor"/>
    <property type="match status" value="2"/>
</dbReference>
<dbReference type="PANTHER" id="PTHR33463">
    <property type="entry name" value="NB-ARC DOMAIN-CONTAINING PROTEIN-RELATED"/>
    <property type="match status" value="1"/>
</dbReference>
<dbReference type="OrthoDB" id="664960at2759"/>